<comment type="caution">
    <text evidence="1">The sequence shown here is derived from an EMBL/GenBank/DDBJ whole genome shotgun (WGS) entry which is preliminary data.</text>
</comment>
<reference evidence="1 2" key="1">
    <citation type="submission" date="2022-12" db="EMBL/GenBank/DDBJ databases">
        <title>Chromosome-scale assembly of the Ensete ventricosum genome.</title>
        <authorList>
            <person name="Dussert Y."/>
            <person name="Stocks J."/>
            <person name="Wendawek A."/>
            <person name="Woldeyes F."/>
            <person name="Nichols R.A."/>
            <person name="Borrell J.S."/>
        </authorList>
    </citation>
    <scope>NUCLEOTIDE SEQUENCE [LARGE SCALE GENOMIC DNA]</scope>
    <source>
        <strain evidence="2">cv. Maze</strain>
        <tissue evidence="1">Seeds</tissue>
    </source>
</reference>
<keyword evidence="2" id="KW-1185">Reference proteome</keyword>
<dbReference type="PROSITE" id="PS51257">
    <property type="entry name" value="PROKAR_LIPOPROTEIN"/>
    <property type="match status" value="1"/>
</dbReference>
<organism evidence="1 2">
    <name type="scientific">Ensete ventricosum</name>
    <name type="common">Abyssinian banana</name>
    <name type="synonym">Musa ensete</name>
    <dbReference type="NCBI Taxonomy" id="4639"/>
    <lineage>
        <taxon>Eukaryota</taxon>
        <taxon>Viridiplantae</taxon>
        <taxon>Streptophyta</taxon>
        <taxon>Embryophyta</taxon>
        <taxon>Tracheophyta</taxon>
        <taxon>Spermatophyta</taxon>
        <taxon>Magnoliopsida</taxon>
        <taxon>Liliopsida</taxon>
        <taxon>Zingiberales</taxon>
        <taxon>Musaceae</taxon>
        <taxon>Ensete</taxon>
    </lineage>
</organism>
<name>A0AAV8QRC3_ENSVE</name>
<evidence type="ECO:0008006" key="3">
    <source>
        <dbReference type="Google" id="ProtNLM"/>
    </source>
</evidence>
<dbReference type="Proteomes" id="UP001222027">
    <property type="component" value="Unassembled WGS sequence"/>
</dbReference>
<proteinExistence type="predicted"/>
<sequence>MGIVKPYLGMVFLQLGYAGMACSSSPSRTGTPSLLPSSPPSALWFEGKVRPKMTLPIFLKIMASAPPEPVLDQNFYHTGAKHTICKLSPLHSATYCLQSSHLRKRHRVKVKVRIPVVFTH</sequence>
<protein>
    <recommendedName>
        <fullName evidence="3">Secreted protein</fullName>
    </recommendedName>
</protein>
<dbReference type="EMBL" id="JAQQAF010000006">
    <property type="protein sequence ID" value="KAJ8479444.1"/>
    <property type="molecule type" value="Genomic_DNA"/>
</dbReference>
<gene>
    <name evidence="1" type="ORF">OPV22_023171</name>
</gene>
<accession>A0AAV8QRC3</accession>
<evidence type="ECO:0000313" key="2">
    <source>
        <dbReference type="Proteomes" id="UP001222027"/>
    </source>
</evidence>
<evidence type="ECO:0000313" key="1">
    <source>
        <dbReference type="EMBL" id="KAJ8479444.1"/>
    </source>
</evidence>
<dbReference type="AlphaFoldDB" id="A0AAV8QRC3"/>